<comment type="subcellular location">
    <subcellularLocation>
        <location evidence="2 8">Cell outer membrane</location>
        <topology evidence="2 8">Lipid-anchor</topology>
    </subcellularLocation>
</comment>
<organism evidence="9">
    <name type="scientific">Borrelia nietonii YOR</name>
    <dbReference type="NCBI Taxonomy" id="1293576"/>
    <lineage>
        <taxon>Bacteria</taxon>
        <taxon>Pseudomonadati</taxon>
        <taxon>Spirochaetota</taxon>
        <taxon>Spirochaetia</taxon>
        <taxon>Spirochaetales</taxon>
        <taxon>Borreliaceae</taxon>
        <taxon>Borrelia</taxon>
        <taxon>Borrelia nietonii</taxon>
    </lineage>
</organism>
<dbReference type="HOGENOM" id="CLU_168085_1_0_12"/>
<name>W5SCN6_9SPIR</name>
<protein>
    <recommendedName>
        <fullName evidence="8">Variable large protein</fullName>
    </recommendedName>
</protein>
<keyword evidence="9" id="KW-0614">Plasmid</keyword>
<accession>W5SCN6</accession>
<evidence type="ECO:0000256" key="6">
    <source>
        <dbReference type="ARBA" id="ARBA00023237"/>
    </source>
</evidence>
<keyword evidence="5 8" id="KW-0564">Palmitate</keyword>
<evidence type="ECO:0000313" key="9">
    <source>
        <dbReference type="EMBL" id="AHH04418.1"/>
    </source>
</evidence>
<evidence type="ECO:0000256" key="8">
    <source>
        <dbReference type="RuleBase" id="RU363105"/>
    </source>
</evidence>
<reference evidence="9" key="1">
    <citation type="submission" date="2013-02" db="EMBL/GenBank/DDBJ databases">
        <title>Comparative genomics of Borrelia species.</title>
        <authorList>
            <person name="Schwan T.G."/>
            <person name="Raffel S.J."/>
            <person name="Porcella S.F."/>
        </authorList>
    </citation>
    <scope>NUCLEOTIDE SEQUENCE</scope>
    <source>
        <strain evidence="9">YOR</strain>
        <plasmid evidence="9">unnamed</plasmid>
    </source>
</reference>
<keyword evidence="4 8" id="KW-0472">Membrane</keyword>
<keyword evidence="7 8" id="KW-0449">Lipoprotein</keyword>
<gene>
    <name evidence="9" type="ORF">BHY_1468</name>
</gene>
<dbReference type="AlphaFoldDB" id="W5SCN6"/>
<evidence type="ECO:0000256" key="5">
    <source>
        <dbReference type="ARBA" id="ARBA00023139"/>
    </source>
</evidence>
<keyword evidence="3" id="KW-0732">Signal</keyword>
<evidence type="ECO:0000256" key="2">
    <source>
        <dbReference type="ARBA" id="ARBA00004459"/>
    </source>
</evidence>
<evidence type="ECO:0000256" key="7">
    <source>
        <dbReference type="ARBA" id="ARBA00023288"/>
    </source>
</evidence>
<geneLocation type="plasmid" evidence="9">
    <name>unnamed</name>
</geneLocation>
<dbReference type="Pfam" id="PF00921">
    <property type="entry name" value="Lipoprotein_2"/>
    <property type="match status" value="1"/>
</dbReference>
<dbReference type="InterPro" id="IPR000680">
    <property type="entry name" value="Borrelia_lipo"/>
</dbReference>
<evidence type="ECO:0000256" key="4">
    <source>
        <dbReference type="ARBA" id="ARBA00023136"/>
    </source>
</evidence>
<dbReference type="GO" id="GO:0009279">
    <property type="term" value="C:cell outer membrane"/>
    <property type="evidence" value="ECO:0007669"/>
    <property type="project" value="UniProtKB-SubCell"/>
</dbReference>
<proteinExistence type="predicted"/>
<comment type="function">
    <text evidence="1 8">The Vlp and Vsp proteins are antigenically distinct proteins, only one vlp or vsp gene is transcriptionally active at any one time. Switching between these genes is a mechanism of host immune response evasion.</text>
</comment>
<keyword evidence="6 8" id="KW-0998">Cell outer membrane</keyword>
<evidence type="ECO:0000256" key="3">
    <source>
        <dbReference type="ARBA" id="ARBA00022729"/>
    </source>
</evidence>
<dbReference type="EMBL" id="CP004186">
    <property type="protein sequence ID" value="AHH04418.1"/>
    <property type="molecule type" value="Genomic_DNA"/>
</dbReference>
<sequence length="101" mass="10362">MPLMLLMPLNAKDAVIAGGIALRAMAKDGKFAGPSAADNDYVPAVKGAAISVVTKALDTLTIAIRKTIDAGLKTVKEAMKINANDTPISPAQSTPKATTNN</sequence>
<dbReference type="SUPFAM" id="SSF74748">
    <property type="entry name" value="Variable surface antigen VlsE"/>
    <property type="match status" value="1"/>
</dbReference>
<evidence type="ECO:0000256" key="1">
    <source>
        <dbReference type="ARBA" id="ARBA00003932"/>
    </source>
</evidence>